<evidence type="ECO:0000313" key="3">
    <source>
        <dbReference type="EMBL" id="VVC33183.1"/>
    </source>
</evidence>
<keyword evidence="2" id="KW-0732">Signal</keyword>
<organism evidence="3 4">
    <name type="scientific">Cinara cedri</name>
    <dbReference type="NCBI Taxonomy" id="506608"/>
    <lineage>
        <taxon>Eukaryota</taxon>
        <taxon>Metazoa</taxon>
        <taxon>Ecdysozoa</taxon>
        <taxon>Arthropoda</taxon>
        <taxon>Hexapoda</taxon>
        <taxon>Insecta</taxon>
        <taxon>Pterygota</taxon>
        <taxon>Neoptera</taxon>
        <taxon>Paraneoptera</taxon>
        <taxon>Hemiptera</taxon>
        <taxon>Sternorrhyncha</taxon>
        <taxon>Aphidomorpha</taxon>
        <taxon>Aphidoidea</taxon>
        <taxon>Aphididae</taxon>
        <taxon>Lachninae</taxon>
        <taxon>Cinara</taxon>
    </lineage>
</organism>
<dbReference type="AlphaFoldDB" id="A0A5E4MLR7"/>
<accession>A0A5E4MLR7</accession>
<gene>
    <name evidence="3" type="ORF">CINCED_3A022862</name>
</gene>
<feature type="chain" id="PRO_5022848889" evidence="2">
    <location>
        <begin position="20"/>
        <end position="105"/>
    </location>
</feature>
<protein>
    <submittedName>
        <fullName evidence="3">Uncharacterized protein</fullName>
    </submittedName>
</protein>
<feature type="signal peptide" evidence="2">
    <location>
        <begin position="1"/>
        <end position="19"/>
    </location>
</feature>
<sequence>MFAAAAAAAFLLLAGTAMASEYPERECCDPVDPPPPVSAPGTSNYDAGQPAAESTAGLAAENSVAVDVRRVILKSKANSFIMSSKFKEDVRSLSIDSKSKLSSLS</sequence>
<keyword evidence="4" id="KW-1185">Reference proteome</keyword>
<evidence type="ECO:0000256" key="1">
    <source>
        <dbReference type="SAM" id="MobiDB-lite"/>
    </source>
</evidence>
<reference evidence="3 4" key="1">
    <citation type="submission" date="2019-08" db="EMBL/GenBank/DDBJ databases">
        <authorList>
            <person name="Alioto T."/>
            <person name="Alioto T."/>
            <person name="Gomez Garrido J."/>
        </authorList>
    </citation>
    <scope>NUCLEOTIDE SEQUENCE [LARGE SCALE GENOMIC DNA]</scope>
</reference>
<evidence type="ECO:0000256" key="2">
    <source>
        <dbReference type="SAM" id="SignalP"/>
    </source>
</evidence>
<evidence type="ECO:0000313" key="4">
    <source>
        <dbReference type="Proteomes" id="UP000325440"/>
    </source>
</evidence>
<proteinExistence type="predicted"/>
<dbReference type="Proteomes" id="UP000325440">
    <property type="component" value="Unassembled WGS sequence"/>
</dbReference>
<feature type="region of interest" description="Disordered" evidence="1">
    <location>
        <begin position="25"/>
        <end position="52"/>
    </location>
</feature>
<dbReference type="EMBL" id="CABPRJ010000964">
    <property type="protein sequence ID" value="VVC33183.1"/>
    <property type="molecule type" value="Genomic_DNA"/>
</dbReference>
<name>A0A5E4MLR7_9HEMI</name>